<evidence type="ECO:0000313" key="3">
    <source>
        <dbReference type="Proteomes" id="UP000002035"/>
    </source>
</evidence>
<reference evidence="3" key="1">
    <citation type="journal article" date="2012" name="MBio">
        <title>Comparative genome analysis of Trichophyton rubrum and related dermatophytes reveals candidate genes involved in infection.</title>
        <authorList>
            <person name="Martinez D.A."/>
            <person name="Oliver B.G."/>
            <person name="Graeser Y."/>
            <person name="Goldberg J.M."/>
            <person name="Li W."/>
            <person name="Martinez-Rossi N.M."/>
            <person name="Monod M."/>
            <person name="Shelest E."/>
            <person name="Barton R.C."/>
            <person name="Birch E."/>
            <person name="Brakhage A.A."/>
            <person name="Chen Z."/>
            <person name="Gurr S.J."/>
            <person name="Heiman D."/>
            <person name="Heitman J."/>
            <person name="Kosti I."/>
            <person name="Rossi A."/>
            <person name="Saif S."/>
            <person name="Samalova M."/>
            <person name="Saunders C.W."/>
            <person name="Shea T."/>
            <person name="Summerbell R.C."/>
            <person name="Xu J."/>
            <person name="Young S."/>
            <person name="Zeng Q."/>
            <person name="Birren B.W."/>
            <person name="Cuomo C.A."/>
            <person name="White T.C."/>
        </authorList>
    </citation>
    <scope>NUCLEOTIDE SEQUENCE [LARGE SCALE GENOMIC DNA]</scope>
    <source>
        <strain evidence="3">ATCC MYA-4605 / CBS 113480</strain>
    </source>
</reference>
<proteinExistence type="predicted"/>
<dbReference type="InterPro" id="IPR051678">
    <property type="entry name" value="AGP_Transferase"/>
</dbReference>
<protein>
    <recommendedName>
        <fullName evidence="1">Aminoglycoside phosphotransferase domain-containing protein</fullName>
    </recommendedName>
</protein>
<dbReference type="PANTHER" id="PTHR21310">
    <property type="entry name" value="AMINOGLYCOSIDE PHOSPHOTRANSFERASE-RELATED-RELATED"/>
    <property type="match status" value="1"/>
</dbReference>
<sequence length="310" mass="34982">MSVSREFRGIDPPAGVKLPTTAEIIAVCTKRGRRTLRGLAYPSDDRPVCWIKYGNGVTWNEVHALALARQELLRLRSPVAVPAVYHAFEADYVTYIVMEYIHGRTGTQILESTSVPAEREAVYRHMAAGVQELLRIPIPPKAPPSAFDNGVFSHIMFLDLEAPRRYQNTDQLEQHLNVFLEKARSKLRLKGLSNEPMVFCFSDIHPGNFIISDDGRVTIIDFSETSILPCSFAKYAIISSWHNPEYNIAPWIDIPGDEGVENTYALFEASRKLAPEYPALNLDPSLFYMPGVRVDREQFPLPDPVSEYSQ</sequence>
<dbReference type="OrthoDB" id="3250044at2759"/>
<dbReference type="OMA" id="FSHIMFL"/>
<dbReference type="HOGENOM" id="CLU_058485_0_0_1"/>
<dbReference type="InterPro" id="IPR011009">
    <property type="entry name" value="Kinase-like_dom_sf"/>
</dbReference>
<dbReference type="GeneID" id="9227457"/>
<organism evidence="2 3">
    <name type="scientific">Arthroderma otae (strain ATCC MYA-4605 / CBS 113480)</name>
    <name type="common">Microsporum canis</name>
    <dbReference type="NCBI Taxonomy" id="554155"/>
    <lineage>
        <taxon>Eukaryota</taxon>
        <taxon>Fungi</taxon>
        <taxon>Dikarya</taxon>
        <taxon>Ascomycota</taxon>
        <taxon>Pezizomycotina</taxon>
        <taxon>Eurotiomycetes</taxon>
        <taxon>Eurotiomycetidae</taxon>
        <taxon>Onygenales</taxon>
        <taxon>Arthrodermataceae</taxon>
        <taxon>Microsporum</taxon>
    </lineage>
</organism>
<dbReference type="Gene3D" id="3.90.1200.10">
    <property type="match status" value="1"/>
</dbReference>
<accession>C5FZ38</accession>
<dbReference type="Pfam" id="PF01636">
    <property type="entry name" value="APH"/>
    <property type="match status" value="1"/>
</dbReference>
<name>C5FZ38_ARTOC</name>
<dbReference type="STRING" id="554155.C5FZ38"/>
<dbReference type="RefSeq" id="XP_002842877.1">
    <property type="nucleotide sequence ID" value="XM_002842831.1"/>
</dbReference>
<dbReference type="AlphaFoldDB" id="C5FZ38"/>
<dbReference type="EMBL" id="DS995708">
    <property type="protein sequence ID" value="EEQ35141.1"/>
    <property type="molecule type" value="Genomic_DNA"/>
</dbReference>
<keyword evidence="3" id="KW-1185">Reference proteome</keyword>
<feature type="domain" description="Aminoglycoside phosphotransferase" evidence="1">
    <location>
        <begin position="64"/>
        <end position="225"/>
    </location>
</feature>
<dbReference type="eggNOG" id="ENOG502SUQ7">
    <property type="taxonomic scope" value="Eukaryota"/>
</dbReference>
<dbReference type="VEuPathDB" id="FungiDB:MCYG_07960"/>
<dbReference type="Proteomes" id="UP000002035">
    <property type="component" value="Unassembled WGS sequence"/>
</dbReference>
<dbReference type="InterPro" id="IPR002575">
    <property type="entry name" value="Aminoglycoside_PTrfase"/>
</dbReference>
<evidence type="ECO:0000313" key="2">
    <source>
        <dbReference type="EMBL" id="EEQ35141.1"/>
    </source>
</evidence>
<dbReference type="SUPFAM" id="SSF56112">
    <property type="entry name" value="Protein kinase-like (PK-like)"/>
    <property type="match status" value="1"/>
</dbReference>
<evidence type="ECO:0000259" key="1">
    <source>
        <dbReference type="Pfam" id="PF01636"/>
    </source>
</evidence>
<gene>
    <name evidence="2" type="ORF">MCYG_07960</name>
</gene>
<dbReference type="PANTHER" id="PTHR21310:SF39">
    <property type="entry name" value="AMINOGLYCOSIDE PHOSPHOTRANSFERASE DOMAIN-CONTAINING PROTEIN"/>
    <property type="match status" value="1"/>
</dbReference>